<dbReference type="CDD" id="cd12125">
    <property type="entry name" value="APC_alpha"/>
    <property type="match status" value="1"/>
</dbReference>
<dbReference type="Gene3D" id="1.10.490.20">
    <property type="entry name" value="Phycocyanins"/>
    <property type="match status" value="1"/>
</dbReference>
<dbReference type="PANTHER" id="PTHR34011:SF2">
    <property type="entry name" value="ALLOPHYCOCYANIN ALPHA CHAIN"/>
    <property type="match status" value="1"/>
</dbReference>
<dbReference type="SUPFAM" id="SSF46458">
    <property type="entry name" value="Globin-like"/>
    <property type="match status" value="1"/>
</dbReference>
<dbReference type="Pfam" id="PF00502">
    <property type="entry name" value="Phycobilisome"/>
    <property type="match status" value="1"/>
</dbReference>
<dbReference type="GO" id="GO:0015979">
    <property type="term" value="P:photosynthesis"/>
    <property type="evidence" value="ECO:0007669"/>
    <property type="project" value="UniProtKB-KW"/>
</dbReference>
<dbReference type="AlphaFoldDB" id="A0A8J7L6C9"/>
<evidence type="ECO:0000256" key="9">
    <source>
        <dbReference type="ARBA" id="ARBA00022991"/>
    </source>
</evidence>
<evidence type="ECO:0000256" key="5">
    <source>
        <dbReference type="ARBA" id="ARBA00022531"/>
    </source>
</evidence>
<comment type="subcellular location">
    <subcellularLocation>
        <location evidence="1 15">Cellular thylakoid membrane</location>
        <topology evidence="1 15">Peripheral membrane protein</topology>
        <orientation evidence="1 15">Cytoplasmic side</orientation>
    </subcellularLocation>
</comment>
<evidence type="ECO:0000256" key="13">
    <source>
        <dbReference type="PIRSR" id="PIRSR000081-1"/>
    </source>
</evidence>
<evidence type="ECO:0000256" key="10">
    <source>
        <dbReference type="ARBA" id="ARBA00023078"/>
    </source>
</evidence>
<dbReference type="GO" id="GO:0031676">
    <property type="term" value="C:plasma membrane-derived thylakoid membrane"/>
    <property type="evidence" value="ECO:0007669"/>
    <property type="project" value="UniProtKB-SubCell"/>
</dbReference>
<dbReference type="InterPro" id="IPR012128">
    <property type="entry name" value="Phycobilisome_asu/bsu"/>
</dbReference>
<keyword evidence="7 15" id="KW-0605">Phycobilisome</keyword>
<keyword evidence="9 15" id="KW-0157">Chromophore</keyword>
<keyword evidence="4" id="KW-0488">Methylation</keyword>
<evidence type="ECO:0000256" key="15">
    <source>
        <dbReference type="RuleBase" id="RU004438"/>
    </source>
</evidence>
<organism evidence="16 17">
    <name type="scientific">Amazonocrinis nigriterrae CENA67</name>
    <dbReference type="NCBI Taxonomy" id="2794033"/>
    <lineage>
        <taxon>Bacteria</taxon>
        <taxon>Bacillati</taxon>
        <taxon>Cyanobacteriota</taxon>
        <taxon>Cyanophyceae</taxon>
        <taxon>Nostocales</taxon>
        <taxon>Nostocaceae</taxon>
        <taxon>Amazonocrinis</taxon>
        <taxon>Amazonocrinis nigriterrae</taxon>
    </lineage>
</organism>
<keyword evidence="12 15" id="KW-0089">Bile pigment</keyword>
<evidence type="ECO:0000256" key="6">
    <source>
        <dbReference type="ARBA" id="ARBA00022549"/>
    </source>
</evidence>
<sequence>MSIVTKSIVNADAEARYLSPGELDRIKSFVTSGERRVRIADILTQSRERIVKAAGDQVFQKRPDVVSPGGNAYGQEMTATCLRDLDYYLRLVTYGIVSGDVTPIEEIGVVGAKEMYKSLGTPIDGIIEGIRGLKAGANSLLSGEDAAEAGAYFDYLIGALGG</sequence>
<dbReference type="PIRSF" id="PIRSF000081">
    <property type="entry name" value="Phycocyanin"/>
    <property type="match status" value="1"/>
</dbReference>
<evidence type="ECO:0000256" key="2">
    <source>
        <dbReference type="ARBA" id="ARBA00008182"/>
    </source>
</evidence>
<feature type="binding site" evidence="13">
    <location>
        <position position="71"/>
    </location>
    <ligand>
        <name>(2R,3E)-phycocyanobilin</name>
        <dbReference type="ChEBI" id="CHEBI:85275"/>
        <label>1</label>
    </ligand>
</feature>
<dbReference type="PANTHER" id="PTHR34011">
    <property type="entry name" value="PHYCOBILISOME 32.1 KDA LINKER POLYPEPTIDE, PHYCOCYANIN-ASSOCIATED, ROD 2-RELATED"/>
    <property type="match status" value="1"/>
</dbReference>
<proteinExistence type="inferred from homology"/>
<comment type="caution">
    <text evidence="16">The sequence shown here is derived from an EMBL/GenBank/DDBJ whole genome shotgun (WGS) entry which is preliminary data.</text>
</comment>
<dbReference type="InterPro" id="IPR038719">
    <property type="entry name" value="Phycobilisome_asu/bsu_sf"/>
</dbReference>
<keyword evidence="17" id="KW-1185">Reference proteome</keyword>
<gene>
    <name evidence="16" type="primary">apcA</name>
    <name evidence="16" type="ORF">I8748_02025</name>
</gene>
<evidence type="ECO:0000313" key="17">
    <source>
        <dbReference type="Proteomes" id="UP000632766"/>
    </source>
</evidence>
<evidence type="ECO:0000256" key="4">
    <source>
        <dbReference type="ARBA" id="ARBA00022481"/>
    </source>
</evidence>
<evidence type="ECO:0000256" key="3">
    <source>
        <dbReference type="ARBA" id="ARBA00022448"/>
    </source>
</evidence>
<protein>
    <submittedName>
        <fullName evidence="16">Allophycocyanin subunit alpha</fullName>
    </submittedName>
</protein>
<dbReference type="Proteomes" id="UP000632766">
    <property type="component" value="Unassembled WGS sequence"/>
</dbReference>
<evidence type="ECO:0000256" key="14">
    <source>
        <dbReference type="PIRSR" id="PIRSR000081-2"/>
    </source>
</evidence>
<dbReference type="EMBL" id="JAECZC010000002">
    <property type="protein sequence ID" value="MBH8560965.1"/>
    <property type="molecule type" value="Genomic_DNA"/>
</dbReference>
<dbReference type="RefSeq" id="WP_198123006.1">
    <property type="nucleotide sequence ID" value="NZ_JAECZC010000002.1"/>
</dbReference>
<feature type="modified residue" description="N4-methylasparagine" evidence="14">
    <location>
        <position position="71"/>
    </location>
</feature>
<dbReference type="InterPro" id="IPR009050">
    <property type="entry name" value="Globin-like_sf"/>
</dbReference>
<name>A0A8J7L6C9_9NOST</name>
<evidence type="ECO:0000256" key="11">
    <source>
        <dbReference type="ARBA" id="ARBA00023136"/>
    </source>
</evidence>
<evidence type="ECO:0000256" key="1">
    <source>
        <dbReference type="ARBA" id="ARBA00004445"/>
    </source>
</evidence>
<keyword evidence="8 15" id="KW-0249">Electron transport</keyword>
<reference evidence="16 17" key="1">
    <citation type="journal article" date="2021" name="Int. J. Syst. Evol. Microbiol.">
        <title>Amazonocrinis nigriterrae gen. nov., sp. nov., Atlanticothrix silvestris gen. nov., sp. nov. and Dendronalium phyllosphericum gen. nov., sp. nov., nostocacean cyanobacteria from Brazilian environments.</title>
        <authorList>
            <person name="Alvarenga D.O."/>
            <person name="Andreote A.P.D."/>
            <person name="Branco L.H.Z."/>
            <person name="Delbaje E."/>
            <person name="Cruz R.B."/>
            <person name="Varani A.M."/>
            <person name="Fiore M.F."/>
        </authorList>
    </citation>
    <scope>NUCLEOTIDE SEQUENCE [LARGE SCALE GENOMIC DNA]</scope>
    <source>
        <strain evidence="16 17">CENA67</strain>
    </source>
</reference>
<keyword evidence="11 15" id="KW-0472">Membrane</keyword>
<evidence type="ECO:0000256" key="8">
    <source>
        <dbReference type="ARBA" id="ARBA00022982"/>
    </source>
</evidence>
<keyword evidence="5 15" id="KW-0602">Photosynthesis</keyword>
<evidence type="ECO:0000313" key="16">
    <source>
        <dbReference type="EMBL" id="MBH8560965.1"/>
    </source>
</evidence>
<evidence type="ECO:0000256" key="7">
    <source>
        <dbReference type="ARBA" id="ARBA00022738"/>
    </source>
</evidence>
<keyword evidence="6" id="KW-0042">Antenna complex</keyword>
<keyword evidence="10 15" id="KW-0793">Thylakoid</keyword>
<keyword evidence="3 15" id="KW-0813">Transport</keyword>
<feature type="binding site" evidence="13">
    <location>
        <position position="81"/>
    </location>
    <ligand>
        <name>(2R,3E)-phycocyanobilin</name>
        <dbReference type="ChEBI" id="CHEBI:85275"/>
        <label>1</label>
    </ligand>
</feature>
<evidence type="ECO:0000256" key="12">
    <source>
        <dbReference type="ARBA" id="ARBA00023307"/>
    </source>
</evidence>
<accession>A0A8J7L6C9</accession>
<comment type="similarity">
    <text evidence="2 15">Belongs to the phycobiliprotein family.</text>
</comment>
<dbReference type="GO" id="GO:0030089">
    <property type="term" value="C:phycobilisome"/>
    <property type="evidence" value="ECO:0007669"/>
    <property type="project" value="UniProtKB-KW"/>
</dbReference>